<keyword evidence="10" id="KW-1185">Reference proteome</keyword>
<evidence type="ECO:0000256" key="6">
    <source>
        <dbReference type="PROSITE-ProRule" id="PRU10007"/>
    </source>
</evidence>
<feature type="active site" evidence="5">
    <location>
        <position position="247"/>
    </location>
</feature>
<dbReference type="GO" id="GO:0005737">
    <property type="term" value="C:cytoplasm"/>
    <property type="evidence" value="ECO:0007669"/>
    <property type="project" value="TreeGrafter"/>
</dbReference>
<keyword evidence="3" id="KW-0520">NAD</keyword>
<keyword evidence="2 4" id="KW-0560">Oxidoreductase</keyword>
<dbReference type="EMBL" id="LT840184">
    <property type="protein sequence ID" value="SMF71921.1"/>
    <property type="molecule type" value="Genomic_DNA"/>
</dbReference>
<dbReference type="GO" id="GO:0006081">
    <property type="term" value="P:aldehyde metabolic process"/>
    <property type="evidence" value="ECO:0007669"/>
    <property type="project" value="InterPro"/>
</dbReference>
<protein>
    <recommendedName>
        <fullName evidence="4">Aldehyde dehydrogenase</fullName>
    </recommendedName>
</protein>
<dbReference type="Pfam" id="PF00171">
    <property type="entry name" value="Aldedh"/>
    <property type="match status" value="1"/>
</dbReference>
<dbReference type="FunFam" id="3.40.605.10:FF:000004">
    <property type="entry name" value="Aldehyde dehydrogenase"/>
    <property type="match status" value="1"/>
</dbReference>
<dbReference type="InterPro" id="IPR012394">
    <property type="entry name" value="Aldehyde_DH_NAD(P)"/>
</dbReference>
<evidence type="ECO:0000256" key="2">
    <source>
        <dbReference type="ARBA" id="ARBA00023002"/>
    </source>
</evidence>
<dbReference type="AlphaFoldDB" id="A0A1X7GMK2"/>
<dbReference type="GO" id="GO:0004029">
    <property type="term" value="F:aldehyde dehydrogenase (NAD+) activity"/>
    <property type="evidence" value="ECO:0007669"/>
    <property type="project" value="TreeGrafter"/>
</dbReference>
<feature type="domain" description="Aldehyde dehydrogenase" evidence="8">
    <location>
        <begin position="8"/>
        <end position="431"/>
    </location>
</feature>
<evidence type="ECO:0000259" key="8">
    <source>
        <dbReference type="Pfam" id="PF00171"/>
    </source>
</evidence>
<accession>A0A1X7GMK2</accession>
<evidence type="ECO:0000256" key="5">
    <source>
        <dbReference type="PIRSR" id="PIRSR036492-1"/>
    </source>
</evidence>
<evidence type="ECO:0000256" key="1">
    <source>
        <dbReference type="ARBA" id="ARBA00009986"/>
    </source>
</evidence>
<evidence type="ECO:0000256" key="7">
    <source>
        <dbReference type="RuleBase" id="RU003345"/>
    </source>
</evidence>
<dbReference type="PANTHER" id="PTHR43570:SF16">
    <property type="entry name" value="ALDEHYDE DEHYDROGENASE TYPE III, ISOFORM Q"/>
    <property type="match status" value="1"/>
</dbReference>
<dbReference type="InterPro" id="IPR016163">
    <property type="entry name" value="Ald_DH_C"/>
</dbReference>
<dbReference type="CDD" id="cd07136">
    <property type="entry name" value="ALDH_YwdH-P39616"/>
    <property type="match status" value="1"/>
</dbReference>
<proteinExistence type="inferred from homology"/>
<organism evidence="9 10">
    <name type="scientific">Paenibacillus uliginis N3/975</name>
    <dbReference type="NCBI Taxonomy" id="1313296"/>
    <lineage>
        <taxon>Bacteria</taxon>
        <taxon>Bacillati</taxon>
        <taxon>Bacillota</taxon>
        <taxon>Bacilli</taxon>
        <taxon>Bacillales</taxon>
        <taxon>Paenibacillaceae</taxon>
        <taxon>Paenibacillus</taxon>
    </lineage>
</organism>
<dbReference type="Gene3D" id="3.40.605.10">
    <property type="entry name" value="Aldehyde Dehydrogenase, Chain A, domain 1"/>
    <property type="match status" value="1"/>
</dbReference>
<dbReference type="FunFam" id="3.40.309.10:FF:000003">
    <property type="entry name" value="Aldehyde dehydrogenase"/>
    <property type="match status" value="1"/>
</dbReference>
<dbReference type="PROSITE" id="PS00687">
    <property type="entry name" value="ALDEHYDE_DEHYDR_GLU"/>
    <property type="match status" value="1"/>
</dbReference>
<dbReference type="PROSITE" id="PS00070">
    <property type="entry name" value="ALDEHYDE_DEHYDR_CYS"/>
    <property type="match status" value="1"/>
</dbReference>
<dbReference type="InterPro" id="IPR016162">
    <property type="entry name" value="Ald_DH_N"/>
</dbReference>
<dbReference type="InterPro" id="IPR029510">
    <property type="entry name" value="Ald_DH_CS_GLU"/>
</dbReference>
<name>A0A1X7GMK2_9BACL</name>
<gene>
    <name evidence="9" type="ORF">SAMN05661091_0817</name>
</gene>
<dbReference type="Gene3D" id="3.40.309.10">
    <property type="entry name" value="Aldehyde Dehydrogenase, Chain A, domain 2"/>
    <property type="match status" value="1"/>
</dbReference>
<dbReference type="RefSeq" id="WP_208917873.1">
    <property type="nucleotide sequence ID" value="NZ_LT840184.1"/>
</dbReference>
<sequence length="459" mass="50999">MIVNDSIEELVLDQRRYFKSGASRDVSFRIEQLNKLRSALISKEEEVLSALRKDLNKSEQEAFTTEIGIVYKELSYVIKNIRKWAKPRRVKTALTHVGSRGKIHPEPYGTVLIISPWNYPWQLAIAPLIGALAAGNTAIIKPSELTPTVSGVISSLIKETFPEQYVAVVEGGPDTSTRLLEQPMDYIFFTGSIQVGKIVMQAAAKNLIPVTLELGGKSPCIVHEDAPLELTAKRIIFGKFTNAGQTCIAPDYLLVHHSVKEQLLGHMREAITDFYGDSPLSNSDYGQIVSEKHFHRLSDFLNNGSIRHGGKSDAGKLLIEPTLLDDITWDMSVMQEEIFGPIFPILTYDHLDEVITAVNARPKPLALYLFSKDSGVQNKILSNISFGGGCVNDTLMHLATPHLPFGGVGESGMGAYHGEHSFQTFSHMKSILRQTNMFDFSFRYPGKNGLNLLRKLMKP</sequence>
<dbReference type="InterPro" id="IPR016161">
    <property type="entry name" value="Ald_DH/histidinol_DH"/>
</dbReference>
<dbReference type="InterPro" id="IPR015590">
    <property type="entry name" value="Aldehyde_DH_dom"/>
</dbReference>
<dbReference type="InterPro" id="IPR016160">
    <property type="entry name" value="Ald_DH_CS_CYS"/>
</dbReference>
<evidence type="ECO:0000256" key="4">
    <source>
        <dbReference type="PIRNR" id="PIRNR036492"/>
    </source>
</evidence>
<evidence type="ECO:0000313" key="9">
    <source>
        <dbReference type="EMBL" id="SMF71921.1"/>
    </source>
</evidence>
<dbReference type="PANTHER" id="PTHR43570">
    <property type="entry name" value="ALDEHYDE DEHYDROGENASE"/>
    <property type="match status" value="1"/>
</dbReference>
<feature type="active site" evidence="5 6">
    <location>
        <position position="213"/>
    </location>
</feature>
<reference evidence="9 10" key="1">
    <citation type="submission" date="2017-04" db="EMBL/GenBank/DDBJ databases">
        <authorList>
            <person name="Afonso C.L."/>
            <person name="Miller P.J."/>
            <person name="Scott M.A."/>
            <person name="Spackman E."/>
            <person name="Goraichik I."/>
            <person name="Dimitrov K.M."/>
            <person name="Suarez D.L."/>
            <person name="Swayne D.E."/>
        </authorList>
    </citation>
    <scope>NUCLEOTIDE SEQUENCE [LARGE SCALE GENOMIC DNA]</scope>
    <source>
        <strain evidence="9 10">N3/975</strain>
    </source>
</reference>
<dbReference type="PIRSF" id="PIRSF036492">
    <property type="entry name" value="ALDH"/>
    <property type="match status" value="1"/>
</dbReference>
<dbReference type="SUPFAM" id="SSF53720">
    <property type="entry name" value="ALDH-like"/>
    <property type="match status" value="1"/>
</dbReference>
<comment type="similarity">
    <text evidence="1 4 7">Belongs to the aldehyde dehydrogenase family.</text>
</comment>
<dbReference type="Proteomes" id="UP000192940">
    <property type="component" value="Chromosome I"/>
</dbReference>
<evidence type="ECO:0000313" key="10">
    <source>
        <dbReference type="Proteomes" id="UP000192940"/>
    </source>
</evidence>
<dbReference type="STRING" id="1313296.SAMN05661091_0817"/>
<evidence type="ECO:0000256" key="3">
    <source>
        <dbReference type="ARBA" id="ARBA00023027"/>
    </source>
</evidence>